<feature type="chain" id="PRO_5004789673" evidence="6">
    <location>
        <begin position="32"/>
        <end position="359"/>
    </location>
</feature>
<dbReference type="GO" id="GO:0030975">
    <property type="term" value="F:thiamine binding"/>
    <property type="evidence" value="ECO:0007669"/>
    <property type="project" value="TreeGrafter"/>
</dbReference>
<organism evidence="7 8">
    <name type="scientific">Sodalis praecaptivus</name>
    <dbReference type="NCBI Taxonomy" id="1239307"/>
    <lineage>
        <taxon>Bacteria</taxon>
        <taxon>Pseudomonadati</taxon>
        <taxon>Pseudomonadota</taxon>
        <taxon>Gammaproteobacteria</taxon>
        <taxon>Enterobacterales</taxon>
        <taxon>Bruguierivoracaceae</taxon>
        <taxon>Sodalis</taxon>
    </lineage>
</organism>
<evidence type="ECO:0000256" key="1">
    <source>
        <dbReference type="ARBA" id="ARBA00004418"/>
    </source>
</evidence>
<evidence type="ECO:0000256" key="5">
    <source>
        <dbReference type="ARBA" id="ARBA00022764"/>
    </source>
</evidence>
<dbReference type="PATRIC" id="fig|1239307.3.peg.1700"/>
<name>W0HVS7_9GAMM</name>
<evidence type="ECO:0000256" key="2">
    <source>
        <dbReference type="ARBA" id="ARBA00008520"/>
    </source>
</evidence>
<keyword evidence="5" id="KW-0574">Periplasm</keyword>
<dbReference type="Pfam" id="PF13416">
    <property type="entry name" value="SBP_bac_8"/>
    <property type="match status" value="1"/>
</dbReference>
<evidence type="ECO:0000256" key="4">
    <source>
        <dbReference type="ARBA" id="ARBA00022729"/>
    </source>
</evidence>
<evidence type="ECO:0000313" key="7">
    <source>
        <dbReference type="EMBL" id="AHF76622.1"/>
    </source>
</evidence>
<keyword evidence="8" id="KW-1185">Reference proteome</keyword>
<protein>
    <submittedName>
        <fullName evidence="7">Extracellular solute-binding protein family 1</fullName>
    </submittedName>
</protein>
<sequence>MRQHRSPLPGYARTAAVAACLLMMFTVKATAADPAPGSAGSLVILSLGGKYQEAQSQYWFKPFAQASGVEVKEGAGYNYAKLKIMIQSGNVEADIIDVSADTVTALAKDGLLEKIDWSAIPAECQSGIPADMKWDSAFPTIQWAMVMAYNNQKFPAGKAPQSWADFWNTRDFPGKRSSIGATRPPVEQAALAINGDMSKLYPIDLDSAFAKLKSLGPDMVYAEGYAQVAQNLASGEADMVIIPNGRITPLLASGLPVSINWHQHLNFPSFFAIPKGAAHRENAMRFLAWVCRPQTLARLAEPTNYGPINRDAYRYISPEVAKLLPGNPQTAALGRMADAQWLSDARPEIARRWARMSLR</sequence>
<dbReference type="PANTHER" id="PTHR30006">
    <property type="entry name" value="THIAMINE-BINDING PERIPLASMIC PROTEIN-RELATED"/>
    <property type="match status" value="1"/>
</dbReference>
<dbReference type="HOGENOM" id="CLU_026974_8_0_6"/>
<dbReference type="GO" id="GO:0015888">
    <property type="term" value="P:thiamine transport"/>
    <property type="evidence" value="ECO:0007669"/>
    <property type="project" value="TreeGrafter"/>
</dbReference>
<dbReference type="PANTHER" id="PTHR30006:SF3">
    <property type="entry name" value="THIAMINE-BINDING PERIPLASMIC PROTEIN"/>
    <property type="match status" value="1"/>
</dbReference>
<dbReference type="EMBL" id="CP006569">
    <property type="protein sequence ID" value="AHF76622.1"/>
    <property type="molecule type" value="Genomic_DNA"/>
</dbReference>
<dbReference type="InterPro" id="IPR006059">
    <property type="entry name" value="SBP"/>
</dbReference>
<accession>W0HVS7</accession>
<evidence type="ECO:0000256" key="6">
    <source>
        <dbReference type="SAM" id="SignalP"/>
    </source>
</evidence>
<evidence type="ECO:0000313" key="8">
    <source>
        <dbReference type="Proteomes" id="UP000019028"/>
    </source>
</evidence>
<dbReference type="CDD" id="cd13589">
    <property type="entry name" value="PBP2_polyamine_RpCGA009"/>
    <property type="match status" value="1"/>
</dbReference>
<keyword evidence="3" id="KW-0813">Transport</keyword>
<comment type="similarity">
    <text evidence="2">Belongs to the bacterial solute-binding protein 1 family.</text>
</comment>
<dbReference type="OrthoDB" id="7053620at2"/>
<dbReference type="AlphaFoldDB" id="W0HVS7"/>
<dbReference type="SUPFAM" id="SSF53850">
    <property type="entry name" value="Periplasmic binding protein-like II"/>
    <property type="match status" value="1"/>
</dbReference>
<reference evidence="7 8" key="1">
    <citation type="journal article" date="2014" name="Genome Biol. Evol.">
        <title>Genome degeneration and adaptation in a nascent stage of symbiosis.</title>
        <authorList>
            <person name="Oakeson K.F."/>
            <person name="Gil R."/>
            <person name="Clayton A.L."/>
            <person name="Dunn D.M."/>
            <person name="von Niederhausern A.C."/>
            <person name="Hamil C."/>
            <person name="Aoyagi A."/>
            <person name="Duval B."/>
            <person name="Baca A."/>
            <person name="Silva F.J."/>
            <person name="Vallier A."/>
            <person name="Jackson D.G."/>
            <person name="Latorre A."/>
            <person name="Weiss R.B."/>
            <person name="Heddi A."/>
            <person name="Moya A."/>
            <person name="Dale C."/>
        </authorList>
    </citation>
    <scope>NUCLEOTIDE SEQUENCE [LARGE SCALE GENOMIC DNA]</scope>
    <source>
        <strain evidence="7 8">HS1</strain>
    </source>
</reference>
<dbReference type="GO" id="GO:0030976">
    <property type="term" value="F:thiamine pyrophosphate binding"/>
    <property type="evidence" value="ECO:0007669"/>
    <property type="project" value="TreeGrafter"/>
</dbReference>
<proteinExistence type="inferred from homology"/>
<dbReference type="RefSeq" id="WP_025421757.1">
    <property type="nucleotide sequence ID" value="NZ_CP006569.1"/>
</dbReference>
<evidence type="ECO:0000256" key="3">
    <source>
        <dbReference type="ARBA" id="ARBA00022448"/>
    </source>
</evidence>
<dbReference type="Proteomes" id="UP000019028">
    <property type="component" value="Chromosome"/>
</dbReference>
<comment type="subcellular location">
    <subcellularLocation>
        <location evidence="1">Periplasm</location>
    </subcellularLocation>
</comment>
<gene>
    <name evidence="7" type="ORF">Sant_1564</name>
</gene>
<feature type="signal peptide" evidence="6">
    <location>
        <begin position="1"/>
        <end position="31"/>
    </location>
</feature>
<keyword evidence="4 6" id="KW-0732">Signal</keyword>
<dbReference type="GO" id="GO:0030288">
    <property type="term" value="C:outer membrane-bounded periplasmic space"/>
    <property type="evidence" value="ECO:0007669"/>
    <property type="project" value="TreeGrafter"/>
</dbReference>
<dbReference type="Gene3D" id="3.40.190.10">
    <property type="entry name" value="Periplasmic binding protein-like II"/>
    <property type="match status" value="2"/>
</dbReference>
<dbReference type="KEGG" id="sod:Sant_1564"/>